<feature type="domain" description="PPE" evidence="2">
    <location>
        <begin position="39"/>
        <end position="114"/>
    </location>
</feature>
<dbReference type="Gene3D" id="1.10.287.1060">
    <property type="entry name" value="ESAT-6-like"/>
    <property type="match status" value="1"/>
</dbReference>
<evidence type="ECO:0000259" key="2">
    <source>
        <dbReference type="Pfam" id="PF00823"/>
    </source>
</evidence>
<dbReference type="Proteomes" id="UP001432168">
    <property type="component" value="Chromosome"/>
</dbReference>
<feature type="compositionally biased region" description="Gly residues" evidence="1">
    <location>
        <begin position="358"/>
        <end position="386"/>
    </location>
</feature>
<reference evidence="3" key="1">
    <citation type="submission" date="2022-10" db="EMBL/GenBank/DDBJ databases">
        <title>The complete genomes of actinobacterial strains from the NBC collection.</title>
        <authorList>
            <person name="Joergensen T.S."/>
            <person name="Alvarez Arevalo M."/>
            <person name="Sterndorff E.B."/>
            <person name="Faurdal D."/>
            <person name="Vuksanovic O."/>
            <person name="Mourched A.-S."/>
            <person name="Charusanti P."/>
            <person name="Shaw S."/>
            <person name="Blin K."/>
            <person name="Weber T."/>
        </authorList>
    </citation>
    <scope>NUCLEOTIDE SEQUENCE</scope>
    <source>
        <strain evidence="3">NBC_00686</strain>
    </source>
</reference>
<sequence length="469" mass="46543">MAESDGQIDYDYTEMNMCFNEKHTTPFAGGKDMDEMKAMVQHAKPELVSGVAKGWMGLSTQLTSIQTEFEKEVARIQEHWKGAAADRFAAKAKQVSKSISDTAKYASHTSTAMANAGHTLGLIKPEVMAMEKPSKLSSAMNSLGDGFTRSDDGLKKDLAAGKGAQDALNANEDDLSAGREAQLKMAAKMETLGASYNSQAKAMGSWNRLPRREEDHDYPGDPGGIAPTPVPVPTARSPRSPQSVSSGTARTAQTSGISSSKAVTPPSGVTGGAHKPTPPTGHVGTAIDGIAGGRTGGTTIGGPGTAGGGMAGGGGIGGGGGFIGGAAGGGAVGAGAARAGMAGRAGAGAAGMAGRAGAGGVGGGGAGGAKGATGRVGGTTRGGVVGGTPKSGSGTGRGTAGGSGLHSSRGAVGKGASAVRKGGIAGAPGSRTGRRKEDEQREGERPDYLVEDEETWTPQRDVAPRVIEE</sequence>
<protein>
    <recommendedName>
        <fullName evidence="2">PPE domain-containing protein</fullName>
    </recommendedName>
</protein>
<dbReference type="RefSeq" id="WP_329267964.1">
    <property type="nucleotide sequence ID" value="NZ_CP109011.1"/>
</dbReference>
<dbReference type="EMBL" id="CP109011">
    <property type="protein sequence ID" value="WUT46621.1"/>
    <property type="molecule type" value="Genomic_DNA"/>
</dbReference>
<dbReference type="InterPro" id="IPR000030">
    <property type="entry name" value="PPE_dom"/>
</dbReference>
<dbReference type="SUPFAM" id="SSF140453">
    <property type="entry name" value="EsxAB dimer-like"/>
    <property type="match status" value="1"/>
</dbReference>
<proteinExistence type="predicted"/>
<feature type="region of interest" description="Disordered" evidence="1">
    <location>
        <begin position="358"/>
        <end position="469"/>
    </location>
</feature>
<feature type="region of interest" description="Disordered" evidence="1">
    <location>
        <begin position="211"/>
        <end position="304"/>
    </location>
</feature>
<evidence type="ECO:0000313" key="4">
    <source>
        <dbReference type="Proteomes" id="UP001432168"/>
    </source>
</evidence>
<gene>
    <name evidence="3" type="ORF">OG929_31875</name>
</gene>
<feature type="compositionally biased region" description="Gly residues" evidence="1">
    <location>
        <begin position="290"/>
        <end position="304"/>
    </location>
</feature>
<dbReference type="InterPro" id="IPR036689">
    <property type="entry name" value="ESAT-6-like_sf"/>
</dbReference>
<dbReference type="Pfam" id="PF00823">
    <property type="entry name" value="PPE"/>
    <property type="match status" value="1"/>
</dbReference>
<evidence type="ECO:0000256" key="1">
    <source>
        <dbReference type="SAM" id="MobiDB-lite"/>
    </source>
</evidence>
<organism evidence="3 4">
    <name type="scientific">Streptomyces pseudovenezuelae</name>
    <dbReference type="NCBI Taxonomy" id="67350"/>
    <lineage>
        <taxon>Bacteria</taxon>
        <taxon>Bacillati</taxon>
        <taxon>Actinomycetota</taxon>
        <taxon>Actinomycetes</taxon>
        <taxon>Kitasatosporales</taxon>
        <taxon>Streptomycetaceae</taxon>
        <taxon>Streptomyces</taxon>
        <taxon>Streptomyces aurantiacus group</taxon>
    </lineage>
</organism>
<keyword evidence="4" id="KW-1185">Reference proteome</keyword>
<evidence type="ECO:0000313" key="3">
    <source>
        <dbReference type="EMBL" id="WUT46621.1"/>
    </source>
</evidence>
<name>A0ABZ1X4X9_9ACTN</name>
<feature type="compositionally biased region" description="Basic and acidic residues" evidence="1">
    <location>
        <begin position="435"/>
        <end position="448"/>
    </location>
</feature>
<feature type="compositionally biased region" description="Gly residues" evidence="1">
    <location>
        <begin position="393"/>
        <end position="404"/>
    </location>
</feature>
<accession>A0ABZ1X4X9</accession>
<feature type="compositionally biased region" description="Polar residues" evidence="1">
    <location>
        <begin position="237"/>
        <end position="262"/>
    </location>
</feature>